<organism evidence="2 3">
    <name type="scientific">Magallana gigas</name>
    <name type="common">Pacific oyster</name>
    <name type="synonym">Crassostrea gigas</name>
    <dbReference type="NCBI Taxonomy" id="29159"/>
    <lineage>
        <taxon>Eukaryota</taxon>
        <taxon>Metazoa</taxon>
        <taxon>Spiralia</taxon>
        <taxon>Lophotrochozoa</taxon>
        <taxon>Mollusca</taxon>
        <taxon>Bivalvia</taxon>
        <taxon>Autobranchia</taxon>
        <taxon>Pteriomorphia</taxon>
        <taxon>Ostreida</taxon>
        <taxon>Ostreoidea</taxon>
        <taxon>Ostreidae</taxon>
        <taxon>Magallana</taxon>
    </lineage>
</organism>
<accession>A0A8W8JTJ3</accession>
<reference evidence="2" key="1">
    <citation type="submission" date="2022-08" db="UniProtKB">
        <authorList>
            <consortium name="EnsemblMetazoa"/>
        </authorList>
    </citation>
    <scope>IDENTIFICATION</scope>
    <source>
        <strain evidence="2">05x7-T-G4-1.051#20</strain>
    </source>
</reference>
<dbReference type="EnsemblMetazoa" id="G20883.1">
    <property type="protein sequence ID" value="G20883.1:cds"/>
    <property type="gene ID" value="G20883"/>
</dbReference>
<evidence type="ECO:0000313" key="2">
    <source>
        <dbReference type="EnsemblMetazoa" id="G20883.1:cds"/>
    </source>
</evidence>
<sequence>KDRKRAREMSRDIARPVTKKPRLTQTVDQPFRQGPSGEQKRTRGSNFRGRGGITKKQRAPYPGSKK</sequence>
<name>A0A8W8JTJ3_MAGGI</name>
<keyword evidence="3" id="KW-1185">Reference proteome</keyword>
<protein>
    <submittedName>
        <fullName evidence="2">Uncharacterized protein</fullName>
    </submittedName>
</protein>
<feature type="region of interest" description="Disordered" evidence="1">
    <location>
        <begin position="1"/>
        <end position="66"/>
    </location>
</feature>
<dbReference type="Proteomes" id="UP000005408">
    <property type="component" value="Unassembled WGS sequence"/>
</dbReference>
<proteinExistence type="predicted"/>
<dbReference type="AlphaFoldDB" id="A0A8W8JTJ3"/>
<dbReference type="EnsemblMetazoa" id="G3976.2">
    <property type="protein sequence ID" value="G3976.2:cds"/>
    <property type="gene ID" value="G3976"/>
</dbReference>
<feature type="compositionally biased region" description="Basic and acidic residues" evidence="1">
    <location>
        <begin position="1"/>
        <end position="14"/>
    </location>
</feature>
<evidence type="ECO:0000256" key="1">
    <source>
        <dbReference type="SAM" id="MobiDB-lite"/>
    </source>
</evidence>
<evidence type="ECO:0000313" key="3">
    <source>
        <dbReference type="Proteomes" id="UP000005408"/>
    </source>
</evidence>
<feature type="compositionally biased region" description="Basic residues" evidence="1">
    <location>
        <begin position="53"/>
        <end position="66"/>
    </location>
</feature>